<protein>
    <submittedName>
        <fullName evidence="1">Uncharacterized protein</fullName>
    </submittedName>
</protein>
<dbReference type="EMBL" id="GGEC01011942">
    <property type="protein sequence ID" value="MBW92425.1"/>
    <property type="molecule type" value="Transcribed_RNA"/>
</dbReference>
<sequence>MLQLIQPDNTNLKFQIDRPKNGSYIKL</sequence>
<name>A0A2P2JG45_RHIMU</name>
<organism evidence="1">
    <name type="scientific">Rhizophora mucronata</name>
    <name type="common">Asiatic mangrove</name>
    <dbReference type="NCBI Taxonomy" id="61149"/>
    <lineage>
        <taxon>Eukaryota</taxon>
        <taxon>Viridiplantae</taxon>
        <taxon>Streptophyta</taxon>
        <taxon>Embryophyta</taxon>
        <taxon>Tracheophyta</taxon>
        <taxon>Spermatophyta</taxon>
        <taxon>Magnoliopsida</taxon>
        <taxon>eudicotyledons</taxon>
        <taxon>Gunneridae</taxon>
        <taxon>Pentapetalae</taxon>
        <taxon>rosids</taxon>
        <taxon>fabids</taxon>
        <taxon>Malpighiales</taxon>
        <taxon>Rhizophoraceae</taxon>
        <taxon>Rhizophora</taxon>
    </lineage>
</organism>
<evidence type="ECO:0000313" key="1">
    <source>
        <dbReference type="EMBL" id="MBW92425.1"/>
    </source>
</evidence>
<dbReference type="AlphaFoldDB" id="A0A2P2JG45"/>
<proteinExistence type="predicted"/>
<reference evidence="1" key="1">
    <citation type="submission" date="2018-02" db="EMBL/GenBank/DDBJ databases">
        <title>Rhizophora mucronata_Transcriptome.</title>
        <authorList>
            <person name="Meera S.P."/>
            <person name="Sreeshan A."/>
            <person name="Augustine A."/>
        </authorList>
    </citation>
    <scope>NUCLEOTIDE SEQUENCE</scope>
    <source>
        <tissue evidence="1">Leaf</tissue>
    </source>
</reference>
<accession>A0A2P2JG45</accession>